<sequence>MSRRQAAMETFQSHLRRRPFSTNRRRHRSHGSTVGGEMVEGRSGRSRHAAWRCIHRLLAHKRVVR</sequence>
<protein>
    <submittedName>
        <fullName evidence="2">Uncharacterized protein</fullName>
    </submittedName>
</protein>
<dbReference type="EMBL" id="WHUW01000428">
    <property type="protein sequence ID" value="KAF8414790.1"/>
    <property type="molecule type" value="Genomic_DNA"/>
</dbReference>
<reference evidence="2" key="1">
    <citation type="submission" date="2019-10" db="EMBL/GenBank/DDBJ databases">
        <authorList>
            <consortium name="DOE Joint Genome Institute"/>
            <person name="Kuo A."/>
            <person name="Miyauchi S."/>
            <person name="Kiss E."/>
            <person name="Drula E."/>
            <person name="Kohler A."/>
            <person name="Sanchez-Garcia M."/>
            <person name="Andreopoulos B."/>
            <person name="Barry K.W."/>
            <person name="Bonito G."/>
            <person name="Buee M."/>
            <person name="Carver A."/>
            <person name="Chen C."/>
            <person name="Cichocki N."/>
            <person name="Clum A."/>
            <person name="Culley D."/>
            <person name="Crous P.W."/>
            <person name="Fauchery L."/>
            <person name="Girlanda M."/>
            <person name="Hayes R."/>
            <person name="Keri Z."/>
            <person name="LaButti K."/>
            <person name="Lipzen A."/>
            <person name="Lombard V."/>
            <person name="Magnuson J."/>
            <person name="Maillard F."/>
            <person name="Morin E."/>
            <person name="Murat C."/>
            <person name="Nolan M."/>
            <person name="Ohm R."/>
            <person name="Pangilinan J."/>
            <person name="Pereira M."/>
            <person name="Perotto S."/>
            <person name="Peter M."/>
            <person name="Riley R."/>
            <person name="Sitrit Y."/>
            <person name="Stielow B."/>
            <person name="Szollosi G."/>
            <person name="Zifcakova L."/>
            <person name="Stursova M."/>
            <person name="Spatafora J.W."/>
            <person name="Tedersoo L."/>
            <person name="Vaario L.-M."/>
            <person name="Yamada A."/>
            <person name="Yan M."/>
            <person name="Wang P."/>
            <person name="Xu J."/>
            <person name="Bruns T."/>
            <person name="Baldrian P."/>
            <person name="Vilgalys R."/>
            <person name="Henrissat B."/>
            <person name="Grigoriev I.V."/>
            <person name="Hibbett D."/>
            <person name="Nagy L.G."/>
            <person name="Martin F.M."/>
        </authorList>
    </citation>
    <scope>NUCLEOTIDE SEQUENCE</scope>
    <source>
        <strain evidence="2">BED1</strain>
    </source>
</reference>
<evidence type="ECO:0000256" key="1">
    <source>
        <dbReference type="SAM" id="MobiDB-lite"/>
    </source>
</evidence>
<dbReference type="Proteomes" id="UP001194468">
    <property type="component" value="Unassembled WGS sequence"/>
</dbReference>
<evidence type="ECO:0000313" key="2">
    <source>
        <dbReference type="EMBL" id="KAF8414790.1"/>
    </source>
</evidence>
<accession>A0AAD4B9S5</accession>
<keyword evidence="3" id="KW-1185">Reference proteome</keyword>
<name>A0AAD4B9S5_BOLED</name>
<gene>
    <name evidence="2" type="ORF">L210DRAFT_3590441</name>
</gene>
<evidence type="ECO:0000313" key="3">
    <source>
        <dbReference type="Proteomes" id="UP001194468"/>
    </source>
</evidence>
<dbReference type="AlphaFoldDB" id="A0AAD4B9S5"/>
<reference evidence="2" key="2">
    <citation type="journal article" date="2020" name="Nat. Commun.">
        <title>Large-scale genome sequencing of mycorrhizal fungi provides insights into the early evolution of symbiotic traits.</title>
        <authorList>
            <person name="Miyauchi S."/>
            <person name="Kiss E."/>
            <person name="Kuo A."/>
            <person name="Drula E."/>
            <person name="Kohler A."/>
            <person name="Sanchez-Garcia M."/>
            <person name="Morin E."/>
            <person name="Andreopoulos B."/>
            <person name="Barry K.W."/>
            <person name="Bonito G."/>
            <person name="Buee M."/>
            <person name="Carver A."/>
            <person name="Chen C."/>
            <person name="Cichocki N."/>
            <person name="Clum A."/>
            <person name="Culley D."/>
            <person name="Crous P.W."/>
            <person name="Fauchery L."/>
            <person name="Girlanda M."/>
            <person name="Hayes R.D."/>
            <person name="Keri Z."/>
            <person name="LaButti K."/>
            <person name="Lipzen A."/>
            <person name="Lombard V."/>
            <person name="Magnuson J."/>
            <person name="Maillard F."/>
            <person name="Murat C."/>
            <person name="Nolan M."/>
            <person name="Ohm R.A."/>
            <person name="Pangilinan J."/>
            <person name="Pereira M.F."/>
            <person name="Perotto S."/>
            <person name="Peter M."/>
            <person name="Pfister S."/>
            <person name="Riley R."/>
            <person name="Sitrit Y."/>
            <person name="Stielow J.B."/>
            <person name="Szollosi G."/>
            <person name="Zifcakova L."/>
            <person name="Stursova M."/>
            <person name="Spatafora J.W."/>
            <person name="Tedersoo L."/>
            <person name="Vaario L.M."/>
            <person name="Yamada A."/>
            <person name="Yan M."/>
            <person name="Wang P."/>
            <person name="Xu J."/>
            <person name="Bruns T."/>
            <person name="Baldrian P."/>
            <person name="Vilgalys R."/>
            <person name="Dunand C."/>
            <person name="Henrissat B."/>
            <person name="Grigoriev I.V."/>
            <person name="Hibbett D."/>
            <person name="Nagy L.G."/>
            <person name="Martin F.M."/>
        </authorList>
    </citation>
    <scope>NUCLEOTIDE SEQUENCE</scope>
    <source>
        <strain evidence="2">BED1</strain>
    </source>
</reference>
<feature type="compositionally biased region" description="Basic residues" evidence="1">
    <location>
        <begin position="14"/>
        <end position="30"/>
    </location>
</feature>
<feature type="region of interest" description="Disordered" evidence="1">
    <location>
        <begin position="1"/>
        <end position="45"/>
    </location>
</feature>
<proteinExistence type="predicted"/>
<comment type="caution">
    <text evidence="2">The sequence shown here is derived from an EMBL/GenBank/DDBJ whole genome shotgun (WGS) entry which is preliminary data.</text>
</comment>
<organism evidence="2 3">
    <name type="scientific">Boletus edulis BED1</name>
    <dbReference type="NCBI Taxonomy" id="1328754"/>
    <lineage>
        <taxon>Eukaryota</taxon>
        <taxon>Fungi</taxon>
        <taxon>Dikarya</taxon>
        <taxon>Basidiomycota</taxon>
        <taxon>Agaricomycotina</taxon>
        <taxon>Agaricomycetes</taxon>
        <taxon>Agaricomycetidae</taxon>
        <taxon>Boletales</taxon>
        <taxon>Boletineae</taxon>
        <taxon>Boletaceae</taxon>
        <taxon>Boletoideae</taxon>
        <taxon>Boletus</taxon>
    </lineage>
</organism>